<keyword evidence="1" id="KW-0812">Transmembrane</keyword>
<feature type="transmembrane region" description="Helical" evidence="1">
    <location>
        <begin position="123"/>
        <end position="146"/>
    </location>
</feature>
<dbReference type="Pfam" id="PF06695">
    <property type="entry name" value="Sm_multidrug_ex"/>
    <property type="match status" value="1"/>
</dbReference>
<dbReference type="AlphaFoldDB" id="A0A6J6MVP9"/>
<name>A0A6J6MVP9_9ZZZZ</name>
<keyword evidence="1" id="KW-0472">Membrane</keyword>
<keyword evidence="1" id="KW-1133">Transmembrane helix</keyword>
<reference evidence="2" key="1">
    <citation type="submission" date="2020-05" db="EMBL/GenBank/DDBJ databases">
        <authorList>
            <person name="Chiriac C."/>
            <person name="Salcher M."/>
            <person name="Ghai R."/>
            <person name="Kavagutti S V."/>
        </authorList>
    </citation>
    <scope>NUCLEOTIDE SEQUENCE</scope>
</reference>
<accession>A0A6J6MVP9</accession>
<evidence type="ECO:0000313" key="2">
    <source>
        <dbReference type="EMBL" id="CAB4677902.1"/>
    </source>
</evidence>
<sequence>MNLEQLGLLGVFLAGATPWLEVEVGIPAGLLFGLDPFWVVTAALVGNAIMIFLFAYSGSAIRDWIRSKRKDKTSSKPDRFAKAQKLFDRYGIFGLAALAPVVVGTQFAAAIAVAAGVKPLRAALLINGANAAWAIAIASLMLLIGLDRWAQFA</sequence>
<dbReference type="InterPro" id="IPR009577">
    <property type="entry name" value="Sm_multidrug_ex"/>
</dbReference>
<protein>
    <submittedName>
        <fullName evidence="2">Unannotated protein</fullName>
    </submittedName>
</protein>
<feature type="transmembrane region" description="Helical" evidence="1">
    <location>
        <begin position="92"/>
        <end position="117"/>
    </location>
</feature>
<gene>
    <name evidence="2" type="ORF">UFOPK2370_00038</name>
</gene>
<organism evidence="2">
    <name type="scientific">freshwater metagenome</name>
    <dbReference type="NCBI Taxonomy" id="449393"/>
    <lineage>
        <taxon>unclassified sequences</taxon>
        <taxon>metagenomes</taxon>
        <taxon>ecological metagenomes</taxon>
    </lineage>
</organism>
<evidence type="ECO:0000256" key="1">
    <source>
        <dbReference type="SAM" id="Phobius"/>
    </source>
</evidence>
<dbReference type="EMBL" id="CAEZXK010000001">
    <property type="protein sequence ID" value="CAB4677902.1"/>
    <property type="molecule type" value="Genomic_DNA"/>
</dbReference>
<feature type="transmembrane region" description="Helical" evidence="1">
    <location>
        <begin position="38"/>
        <end position="61"/>
    </location>
</feature>
<proteinExistence type="predicted"/>